<evidence type="ECO:0000313" key="2">
    <source>
        <dbReference type="Proteomes" id="UP000247416"/>
    </source>
</evidence>
<comment type="caution">
    <text evidence="1">The sequence shown here is derived from an EMBL/GenBank/DDBJ whole genome shotgun (WGS) entry which is preliminary data.</text>
</comment>
<organism evidence="1 2">
    <name type="scientific">Ureibacillus chungkukjangi</name>
    <dbReference type="NCBI Taxonomy" id="1202712"/>
    <lineage>
        <taxon>Bacteria</taxon>
        <taxon>Bacillati</taxon>
        <taxon>Bacillota</taxon>
        <taxon>Bacilli</taxon>
        <taxon>Bacillales</taxon>
        <taxon>Caryophanaceae</taxon>
        <taxon>Ureibacillus</taxon>
    </lineage>
</organism>
<dbReference type="EMBL" id="QJTJ01000002">
    <property type="protein sequence ID" value="PYF08417.1"/>
    <property type="molecule type" value="Genomic_DNA"/>
</dbReference>
<reference evidence="1 2" key="1">
    <citation type="submission" date="2018-06" db="EMBL/GenBank/DDBJ databases">
        <title>Genomic Encyclopedia of Archaeal and Bacterial Type Strains, Phase II (KMG-II): from individual species to whole genera.</title>
        <authorList>
            <person name="Goeker M."/>
        </authorList>
    </citation>
    <scope>NUCLEOTIDE SEQUENCE [LARGE SCALE GENOMIC DNA]</scope>
    <source>
        <strain evidence="1 2">KACC 16626</strain>
    </source>
</reference>
<evidence type="ECO:0000313" key="1">
    <source>
        <dbReference type="EMBL" id="PYF08417.1"/>
    </source>
</evidence>
<protein>
    <submittedName>
        <fullName evidence="1">Uncharacterized protein</fullName>
    </submittedName>
</protein>
<sequence length="103" mass="12204">MKGILLAIYGCNLDYSNIHYLVKDRLSKFEVEWGDIPENKNEEGNILFQMDVYDMNMEMNRKSEDIYFHHYIINEEQLSTFESSLFNLNKGIFSRCHLTQGVI</sequence>
<dbReference type="OrthoDB" id="2740438at2"/>
<dbReference type="RefSeq" id="WP_107931782.1">
    <property type="nucleotide sequence ID" value="NZ_CP085009.1"/>
</dbReference>
<dbReference type="Proteomes" id="UP000247416">
    <property type="component" value="Unassembled WGS sequence"/>
</dbReference>
<accession>A0A318TXD2</accession>
<gene>
    <name evidence="1" type="ORF">BJ095_102183</name>
</gene>
<dbReference type="AlphaFoldDB" id="A0A318TXD2"/>
<name>A0A318TXD2_9BACL</name>
<proteinExistence type="predicted"/>
<keyword evidence="2" id="KW-1185">Reference proteome</keyword>